<gene>
    <name evidence="1" type="ORF">BAY60_36080</name>
</gene>
<dbReference type="Proteomes" id="UP000249915">
    <property type="component" value="Plasmid pPmurDSM45305"/>
</dbReference>
<sequence length="216" mass="24208">MIPDLPANPLSIELSLSHRRLWWHIEPQDEDPEPWEISADVWEPNPCPANLRHVADLSLVATDVAHRRSLLDTVPLGEPIRAFLDEAVDADTRRLHPELDNCLSPGPERFLIVRRVEVTEQWQGHGLAAALLAGSLRMMSKVARCGVAGPTTADFADEAIDEVTAALSSARATGLLERIGFWRWRSAHVIDLRSPTLLAPREDILERWWPDDLGTF</sequence>
<dbReference type="EMBL" id="MASW01000024">
    <property type="protein sequence ID" value="PXY16611.1"/>
    <property type="molecule type" value="Genomic_DNA"/>
</dbReference>
<organism evidence="1 2">
    <name type="scientific">Prauserella muralis</name>
    <dbReference type="NCBI Taxonomy" id="588067"/>
    <lineage>
        <taxon>Bacteria</taxon>
        <taxon>Bacillati</taxon>
        <taxon>Actinomycetota</taxon>
        <taxon>Actinomycetes</taxon>
        <taxon>Pseudonocardiales</taxon>
        <taxon>Pseudonocardiaceae</taxon>
        <taxon>Prauserella</taxon>
    </lineage>
</organism>
<name>A0A2V4APL9_9PSEU</name>
<proteinExistence type="predicted"/>
<keyword evidence="2" id="KW-1185">Reference proteome</keyword>
<reference evidence="1 2" key="1">
    <citation type="submission" date="2016-07" db="EMBL/GenBank/DDBJ databases">
        <title>Draft genome sequence of Prauserella muralis DSM 45305, isolated from a mould-covered wall in an indoor environment.</title>
        <authorList>
            <person name="Ruckert C."/>
            <person name="Albersmeier A."/>
            <person name="Jiang C.-L."/>
            <person name="Jiang Y."/>
            <person name="Kalinowski J."/>
            <person name="Schneider O."/>
            <person name="Winkler A."/>
            <person name="Zotchev S.B."/>
        </authorList>
    </citation>
    <scope>NUCLEOTIDE SEQUENCE [LARGE SCALE GENOMIC DNA]</scope>
    <source>
        <strain evidence="1 2">DSM 45305</strain>
        <plasmid evidence="2">ppmurdsm45305</plasmid>
    </source>
</reference>
<evidence type="ECO:0000313" key="2">
    <source>
        <dbReference type="Proteomes" id="UP000249915"/>
    </source>
</evidence>
<evidence type="ECO:0000313" key="1">
    <source>
        <dbReference type="EMBL" id="PXY16611.1"/>
    </source>
</evidence>
<protein>
    <submittedName>
        <fullName evidence="1">Uncharacterized protein</fullName>
    </submittedName>
</protein>
<dbReference type="AlphaFoldDB" id="A0A2V4APL9"/>
<accession>A0A2V4APL9</accession>
<keyword evidence="1" id="KW-0614">Plasmid</keyword>
<geneLocation type="plasmid" evidence="2">
    <name>ppmurdsm45305</name>
</geneLocation>
<comment type="caution">
    <text evidence="1">The sequence shown here is derived from an EMBL/GenBank/DDBJ whole genome shotgun (WGS) entry which is preliminary data.</text>
</comment>